<evidence type="ECO:0008006" key="5">
    <source>
        <dbReference type="Google" id="ProtNLM"/>
    </source>
</evidence>
<dbReference type="GO" id="GO:0035243">
    <property type="term" value="F:protein-arginine omega-N symmetric methyltransferase activity"/>
    <property type="evidence" value="ECO:0007669"/>
    <property type="project" value="TreeGrafter"/>
</dbReference>
<dbReference type="SUPFAM" id="SSF53335">
    <property type="entry name" value="S-adenosyl-L-methionine-dependent methyltransferases"/>
    <property type="match status" value="1"/>
</dbReference>
<evidence type="ECO:0000313" key="4">
    <source>
        <dbReference type="Proteomes" id="UP000050360"/>
    </source>
</evidence>
<dbReference type="GO" id="GO:0032259">
    <property type="term" value="P:methylation"/>
    <property type="evidence" value="ECO:0007669"/>
    <property type="project" value="UniProtKB-KW"/>
</dbReference>
<dbReference type="InterPro" id="IPR003788">
    <property type="entry name" value="NDUFAF7"/>
</dbReference>
<keyword evidence="1" id="KW-0489">Methyltransferase</keyword>
<dbReference type="Pfam" id="PF02636">
    <property type="entry name" value="Methyltransf_28"/>
    <property type="match status" value="1"/>
</dbReference>
<accession>A0A0P8ABG9</accession>
<evidence type="ECO:0000313" key="3">
    <source>
        <dbReference type="EMBL" id="KPQ41333.1"/>
    </source>
</evidence>
<sequence>MTLSRLIVQKIKQQGLISFHDFMEMAFYYPGLGFYTSDKEKIGRAGDYYTSSNLTSAFGELLGRQIEEMWHILGEKEFTVVEMGAGMGILSGDVLSYLKRNHEFIQKLNYCIVEKSPSLRKEQKKRLSDENIKWLDSINDLKGMEGCIFSNELPDAFPVHVVVMENELMEVFVGYEKNFIEVLKPASTQLKDYFKELNITLPSGYRTEINLDMIKWIREISSALKKGFVITIDYGYPSSELYQEYRNLGTLMCYYNHSVNESPFEHIGEQDMTSHVNFSALDHWGRKSGFELSGFTDQAHFLMGLGIDEYLKDLQEKSPMDYYKKMLPLKSLIMDMGETFKVMIQKKGVKRAELSGLKFPSRQFLK</sequence>
<dbReference type="AlphaFoldDB" id="A0A0P8ABG9"/>
<dbReference type="Gene3D" id="3.40.50.12710">
    <property type="match status" value="1"/>
</dbReference>
<gene>
    <name evidence="3" type="ORF">MPEBLZ_04114</name>
</gene>
<dbReference type="Proteomes" id="UP000050360">
    <property type="component" value="Unassembled WGS sequence"/>
</dbReference>
<evidence type="ECO:0000256" key="2">
    <source>
        <dbReference type="ARBA" id="ARBA00022679"/>
    </source>
</evidence>
<dbReference type="PANTHER" id="PTHR12049">
    <property type="entry name" value="PROTEIN ARGININE METHYLTRANSFERASE NDUFAF7, MITOCHONDRIAL"/>
    <property type="match status" value="1"/>
</dbReference>
<name>A0A0P8ABG9_9EURY</name>
<proteinExistence type="predicted"/>
<dbReference type="PANTHER" id="PTHR12049:SF7">
    <property type="entry name" value="PROTEIN ARGININE METHYLTRANSFERASE NDUFAF7, MITOCHONDRIAL"/>
    <property type="match status" value="1"/>
</dbReference>
<organism evidence="3 4">
    <name type="scientific">Candidatus Methanoperedens nitratireducens</name>
    <dbReference type="NCBI Taxonomy" id="1392998"/>
    <lineage>
        <taxon>Archaea</taxon>
        <taxon>Methanobacteriati</taxon>
        <taxon>Methanobacteriota</taxon>
        <taxon>Stenosarchaea group</taxon>
        <taxon>Methanomicrobia</taxon>
        <taxon>Methanosarcinales</taxon>
        <taxon>ANME-2 cluster</taxon>
        <taxon>Candidatus Methanoperedentaceae</taxon>
        <taxon>Candidatus Methanoperedens</taxon>
    </lineage>
</organism>
<dbReference type="EMBL" id="LKCM01000372">
    <property type="protein sequence ID" value="KPQ41333.1"/>
    <property type="molecule type" value="Genomic_DNA"/>
</dbReference>
<reference evidence="3 4" key="1">
    <citation type="submission" date="2015-09" db="EMBL/GenBank/DDBJ databases">
        <title>A metagenomics-based metabolic model of nitrate-dependent anaerobic oxidation of methane by Methanoperedens-like archaea.</title>
        <authorList>
            <person name="Arshad A."/>
            <person name="Speth D.R."/>
            <person name="De Graaf R.M."/>
            <person name="Op Den Camp H.J."/>
            <person name="Jetten M.S."/>
            <person name="Welte C.U."/>
        </authorList>
    </citation>
    <scope>NUCLEOTIDE SEQUENCE [LARGE SCALE GENOMIC DNA]</scope>
</reference>
<comment type="caution">
    <text evidence="3">The sequence shown here is derived from an EMBL/GenBank/DDBJ whole genome shotgun (WGS) entry which is preliminary data.</text>
</comment>
<dbReference type="InterPro" id="IPR029063">
    <property type="entry name" value="SAM-dependent_MTases_sf"/>
</dbReference>
<evidence type="ECO:0000256" key="1">
    <source>
        <dbReference type="ARBA" id="ARBA00022603"/>
    </source>
</evidence>
<protein>
    <recommendedName>
        <fullName evidence="5">SAM-dependent methyltransferase</fullName>
    </recommendedName>
</protein>
<keyword evidence="2" id="KW-0808">Transferase</keyword>
<dbReference type="InterPro" id="IPR038375">
    <property type="entry name" value="NDUFAF7_sf"/>
</dbReference>
<dbReference type="PATRIC" id="fig|1719120.3.peg.4488"/>